<evidence type="ECO:0000256" key="10">
    <source>
        <dbReference type="SAM" id="Phobius"/>
    </source>
</evidence>
<dbReference type="Pfam" id="PF10496">
    <property type="entry name" value="Syntaxin-18_N"/>
    <property type="match status" value="1"/>
</dbReference>
<dbReference type="PANTHER" id="PTHR15959">
    <property type="entry name" value="SYNTAXIN-18"/>
    <property type="match status" value="1"/>
</dbReference>
<keyword evidence="5" id="KW-0653">Protein transport</keyword>
<evidence type="ECO:0000259" key="11">
    <source>
        <dbReference type="PROSITE" id="PS50192"/>
    </source>
</evidence>
<feature type="compositionally biased region" description="Low complexity" evidence="9">
    <location>
        <begin position="176"/>
        <end position="186"/>
    </location>
</feature>
<evidence type="ECO:0000256" key="1">
    <source>
        <dbReference type="ARBA" id="ARBA00004211"/>
    </source>
</evidence>
<keyword evidence="7" id="KW-0175">Coiled coil</keyword>
<dbReference type="InterPro" id="IPR000727">
    <property type="entry name" value="T_SNARE_dom"/>
</dbReference>
<evidence type="ECO:0000313" key="13">
    <source>
        <dbReference type="Proteomes" id="UP001159427"/>
    </source>
</evidence>
<evidence type="ECO:0000256" key="3">
    <source>
        <dbReference type="ARBA" id="ARBA00022448"/>
    </source>
</evidence>
<feature type="domain" description="T-SNARE coiled-coil homology" evidence="11">
    <location>
        <begin position="239"/>
        <end position="293"/>
    </location>
</feature>
<organism evidence="12 13">
    <name type="scientific">Porites evermanni</name>
    <dbReference type="NCBI Taxonomy" id="104178"/>
    <lineage>
        <taxon>Eukaryota</taxon>
        <taxon>Metazoa</taxon>
        <taxon>Cnidaria</taxon>
        <taxon>Anthozoa</taxon>
        <taxon>Hexacorallia</taxon>
        <taxon>Scleractinia</taxon>
        <taxon>Fungiina</taxon>
        <taxon>Poritidae</taxon>
        <taxon>Porites</taxon>
    </lineage>
</organism>
<reference evidence="12 13" key="1">
    <citation type="submission" date="2022-05" db="EMBL/GenBank/DDBJ databases">
        <authorList>
            <consortium name="Genoscope - CEA"/>
            <person name="William W."/>
        </authorList>
    </citation>
    <scope>NUCLEOTIDE SEQUENCE [LARGE SCALE GENOMIC DNA]</scope>
</reference>
<keyword evidence="8 10" id="KW-0472">Membrane</keyword>
<comment type="caution">
    <text evidence="12">The sequence shown here is derived from an EMBL/GenBank/DDBJ whole genome shotgun (WGS) entry which is preliminary data.</text>
</comment>
<evidence type="ECO:0000256" key="2">
    <source>
        <dbReference type="ARBA" id="ARBA00009063"/>
    </source>
</evidence>
<keyword evidence="6 10" id="KW-1133">Transmembrane helix</keyword>
<name>A0ABN8SKG8_9CNID</name>
<evidence type="ECO:0000313" key="12">
    <source>
        <dbReference type="EMBL" id="CAH3190949.1"/>
    </source>
</evidence>
<proteinExistence type="inferred from homology"/>
<evidence type="ECO:0000256" key="6">
    <source>
        <dbReference type="ARBA" id="ARBA00022989"/>
    </source>
</evidence>
<dbReference type="SMART" id="SM00397">
    <property type="entry name" value="t_SNARE"/>
    <property type="match status" value="1"/>
</dbReference>
<sequence>MDRTALFKATVKTIRTKNKALGVKETSRDILSPSRRRTEFGSKAKDVLMNITKLRDFLLEHQKDYISPFSHLSLEVSSMTDEERDQIDTDAETYMRTCSVAIEALKSEALQYKRSDQVMTHRDAVLGMLGHLCIFFILPVVVCRLYSEQRAIRVKRVVDKKRISRLQPDQKRVKQTASSLDSATSTAKEDASKEGKTTTHPELEMAPSVSEGEELTPEEVQLFEMENKKLFAEMNSLVDEVRQIEGRVVEISQLQEIFSEKVLHQSNQIDRIYETAVGTTENVKGGNEQIREAIKNNASFRVWILFFLVMCSLSLLFLDWYS</sequence>
<gene>
    <name evidence="12" type="ORF">PEVE_00021100</name>
</gene>
<comment type="similarity">
    <text evidence="2">Belongs to the syntaxin family.</text>
</comment>
<keyword evidence="13" id="KW-1185">Reference proteome</keyword>
<dbReference type="PROSITE" id="PS50192">
    <property type="entry name" value="T_SNARE"/>
    <property type="match status" value="1"/>
</dbReference>
<dbReference type="PANTHER" id="PTHR15959:SF0">
    <property type="entry name" value="SYNTAXIN-18"/>
    <property type="match status" value="1"/>
</dbReference>
<dbReference type="SUPFAM" id="SSF58038">
    <property type="entry name" value="SNARE fusion complex"/>
    <property type="match status" value="1"/>
</dbReference>
<dbReference type="Gene3D" id="1.20.5.110">
    <property type="match status" value="1"/>
</dbReference>
<dbReference type="EMBL" id="CALNXI010002824">
    <property type="protein sequence ID" value="CAH3190949.1"/>
    <property type="molecule type" value="Genomic_DNA"/>
</dbReference>
<evidence type="ECO:0000256" key="5">
    <source>
        <dbReference type="ARBA" id="ARBA00022927"/>
    </source>
</evidence>
<feature type="transmembrane region" description="Helical" evidence="10">
    <location>
        <begin position="124"/>
        <end position="146"/>
    </location>
</feature>
<keyword evidence="4 10" id="KW-0812">Transmembrane</keyword>
<evidence type="ECO:0000256" key="7">
    <source>
        <dbReference type="ARBA" id="ARBA00023054"/>
    </source>
</evidence>
<evidence type="ECO:0000256" key="9">
    <source>
        <dbReference type="SAM" id="MobiDB-lite"/>
    </source>
</evidence>
<dbReference type="Proteomes" id="UP001159427">
    <property type="component" value="Unassembled WGS sequence"/>
</dbReference>
<accession>A0ABN8SKG8</accession>
<dbReference type="CDD" id="cd15850">
    <property type="entry name" value="SNARE_syntaxin18"/>
    <property type="match status" value="1"/>
</dbReference>
<feature type="region of interest" description="Disordered" evidence="9">
    <location>
        <begin position="168"/>
        <end position="217"/>
    </location>
</feature>
<protein>
    <recommendedName>
        <fullName evidence="11">t-SNARE coiled-coil homology domain-containing protein</fullName>
    </recommendedName>
</protein>
<evidence type="ECO:0000256" key="8">
    <source>
        <dbReference type="ARBA" id="ARBA00023136"/>
    </source>
</evidence>
<evidence type="ECO:0000256" key="4">
    <source>
        <dbReference type="ARBA" id="ARBA00022692"/>
    </source>
</evidence>
<keyword evidence="3" id="KW-0813">Transport</keyword>
<feature type="compositionally biased region" description="Basic and acidic residues" evidence="9">
    <location>
        <begin position="187"/>
        <end position="203"/>
    </location>
</feature>
<comment type="subcellular location">
    <subcellularLocation>
        <location evidence="1">Membrane</location>
        <topology evidence="1">Single-pass type IV membrane protein</topology>
    </subcellularLocation>
</comment>
<dbReference type="InterPro" id="IPR019529">
    <property type="entry name" value="Syntaxin-18_N"/>
</dbReference>
<feature type="transmembrane region" description="Helical" evidence="10">
    <location>
        <begin position="300"/>
        <end position="321"/>
    </location>
</feature>